<dbReference type="EMBL" id="CP104377">
    <property type="protein sequence ID" value="UXC20025.1"/>
    <property type="molecule type" value="Genomic_DNA"/>
</dbReference>
<dbReference type="Proteomes" id="UP001058290">
    <property type="component" value="Chromosome"/>
</dbReference>
<keyword evidence="2" id="KW-1185">Reference proteome</keyword>
<evidence type="ECO:0000313" key="2">
    <source>
        <dbReference type="Proteomes" id="UP001058290"/>
    </source>
</evidence>
<evidence type="ECO:0000313" key="1">
    <source>
        <dbReference type="EMBL" id="UXC20025.1"/>
    </source>
</evidence>
<gene>
    <name evidence="1" type="ORF">N4T19_07935</name>
</gene>
<dbReference type="InterPro" id="IPR036410">
    <property type="entry name" value="HSP_DnaJ_Cys-rich_dom_sf"/>
</dbReference>
<dbReference type="RefSeq" id="WP_260719843.1">
    <property type="nucleotide sequence ID" value="NZ_CP104377.1"/>
</dbReference>
<name>A0ABY6A4Y0_9BURK</name>
<dbReference type="Gene3D" id="2.10.230.10">
    <property type="entry name" value="Heat shock protein DnaJ, cysteine-rich domain"/>
    <property type="match status" value="1"/>
</dbReference>
<protein>
    <submittedName>
        <fullName evidence="1">Uncharacterized protein</fullName>
    </submittedName>
</protein>
<dbReference type="SUPFAM" id="SSF57938">
    <property type="entry name" value="DnaJ/Hsp40 cysteine-rich domain"/>
    <property type="match status" value="1"/>
</dbReference>
<sequence>MIEERYLSASLASCLADEPHKIGQVDVIKASGMSPRNMAAHYLRLISKPTKEDMTRFYAALLQYTQDKKLEGGTDAIVTAIEWLVDPTCKVCHATGVVTKGDKEHTCPKCKGEKFRKEPASRAAQMLIDHVRTCRAAHGGRMFSLLK</sequence>
<accession>A0ABY6A4Y0</accession>
<proteinExistence type="predicted"/>
<organism evidence="1 2">
    <name type="scientific">Comamonas squillarum</name>
    <dbReference type="NCBI Taxonomy" id="2977320"/>
    <lineage>
        <taxon>Bacteria</taxon>
        <taxon>Pseudomonadati</taxon>
        <taxon>Pseudomonadota</taxon>
        <taxon>Betaproteobacteria</taxon>
        <taxon>Burkholderiales</taxon>
        <taxon>Comamonadaceae</taxon>
        <taxon>Comamonas</taxon>
    </lineage>
</organism>
<reference evidence="1" key="1">
    <citation type="submission" date="2022-09" db="EMBL/GenBank/DDBJ databases">
        <title>Bacterial diversity in gut of crayfish and pufferfish.</title>
        <authorList>
            <person name="Huang Y."/>
        </authorList>
    </citation>
    <scope>NUCLEOTIDE SEQUENCE</scope>
    <source>
        <strain evidence="1">PR12</strain>
    </source>
</reference>